<feature type="region of interest" description="Disordered" evidence="1">
    <location>
        <begin position="1"/>
        <end position="32"/>
    </location>
</feature>
<protein>
    <submittedName>
        <fullName evidence="2">Uncharacterized protein</fullName>
    </submittedName>
</protein>
<gene>
    <name evidence="2" type="ORF">EGYM00392_LOCUS42399</name>
</gene>
<name>A0A7S1J3M8_9EUGL</name>
<evidence type="ECO:0000256" key="1">
    <source>
        <dbReference type="SAM" id="MobiDB-lite"/>
    </source>
</evidence>
<dbReference type="EMBL" id="HBGA01113813">
    <property type="protein sequence ID" value="CAD9031257.1"/>
    <property type="molecule type" value="Transcribed_RNA"/>
</dbReference>
<sequence length="126" mass="13526">MASSSHRGPHDSKPSSAPTDRMQKTKSAFKREFGTGRPVITYKLWPGGHSLENSHIFGGNVGPARSGPVKGSNLPLEARQLPRLATIVVKVPSPDKDGAQTGKSWCAQPTFSPCSNRMRAGQTFVL</sequence>
<evidence type="ECO:0000313" key="2">
    <source>
        <dbReference type="EMBL" id="CAD9031257.1"/>
    </source>
</evidence>
<accession>A0A7S1J3M8</accession>
<reference evidence="2" key="1">
    <citation type="submission" date="2021-01" db="EMBL/GenBank/DDBJ databases">
        <authorList>
            <person name="Corre E."/>
            <person name="Pelletier E."/>
            <person name="Niang G."/>
            <person name="Scheremetjew M."/>
            <person name="Finn R."/>
            <person name="Kale V."/>
            <person name="Holt S."/>
            <person name="Cochrane G."/>
            <person name="Meng A."/>
            <person name="Brown T."/>
            <person name="Cohen L."/>
        </authorList>
    </citation>
    <scope>NUCLEOTIDE SEQUENCE</scope>
    <source>
        <strain evidence="2">NIES-381</strain>
    </source>
</reference>
<dbReference type="AlphaFoldDB" id="A0A7S1J3M8"/>
<proteinExistence type="predicted"/>
<organism evidence="2">
    <name type="scientific">Eutreptiella gymnastica</name>
    <dbReference type="NCBI Taxonomy" id="73025"/>
    <lineage>
        <taxon>Eukaryota</taxon>
        <taxon>Discoba</taxon>
        <taxon>Euglenozoa</taxon>
        <taxon>Euglenida</taxon>
        <taxon>Spirocuta</taxon>
        <taxon>Euglenophyceae</taxon>
        <taxon>Eutreptiales</taxon>
        <taxon>Eutreptiaceae</taxon>
        <taxon>Eutreptiella</taxon>
    </lineage>
</organism>